<keyword evidence="4" id="KW-1185">Reference proteome</keyword>
<protein>
    <submittedName>
        <fullName evidence="3">CHAT domain-containing protein</fullName>
    </submittedName>
</protein>
<dbReference type="RefSeq" id="WP_196991215.1">
    <property type="nucleotide sequence ID" value="NZ_JADWYR010000002.1"/>
</dbReference>
<feature type="domain" description="DUF7379" evidence="2">
    <location>
        <begin position="170"/>
        <end position="267"/>
    </location>
</feature>
<proteinExistence type="predicted"/>
<sequence length="1773" mass="198585">MSINKIIIRGKVATTESALRGETRIAESPVTLIPEAVYELSPHDRDFQQELALDISDKVIELTFEDGTTWMCDSATLHDLYPAAESLQRSTDGFVIPPTLKSADGERSIVGEIAARLLKVFAKKAICNSVKALAEKLEKTHLGDREGLSYLTKTFAFEKFTGSGQVKPMLLFIHGTNSDTKGAFEDLSTAEVWNEIFNTYGKNVLAFEHRTLTKSPLENTVALAKQLPDGAELHVITHSRGGLIADILAKYSRDNKKNFPGFSVENIQLLKKENRVNDIECIRQLNDIFSRKKITLKKLIRVAAPAAGTKLASKRLDQVFNILYNLLGRNANDVAVILKELIATTIKTKEDTSVLPGIEAMGPESPFIKILNDRTEENAVEGNTLAVIAGNGKLSLSFRALLVIMGKLFYQQRNDLVVNTDSMYLGARRAGSIQYFFDEGKAVDHISYFKNYRTREAISFALKTEDGKNIPGFTCVEQYNVPASDRSLLNIEYGELEPYPDLPTGKKPIVVLLPGIMGSNLSKKNNKIWLAYVKAIFGGLTDLEFTSDTSITATSLIKTSYKKLADRLLTNYDVVIYPFDWRRQLNDAAKDFNDKITELLKLGQPIKIIGHSMGGVLVRDFIINHPETWLQLNTSPGFRLLFLGSPLGGSHRIPAVLFGNDAIINSLNMLDRIHTKKELISMFVNFPGILSLLPLTTDEQNDFASIKTWEKMRESLGDCDWPLPSPAQLEIFKAYRNNINALKGTIDYSNMVYIAGKDKFTACGYFNDVIPPRTELVFLYTAEGDQSVTWESGIPQKMIDDGNVYYANVTHGALANDAALFEGIEEILLNGSTNLISKSRPLIRGDEKLFRLPDIYNFDLSEKGLEAAILGITENKEQPVNNVPLSISVSHGDLAYASFPLLAGHFMNDGILYAEKSVDIQMTGTLSARHSLGIYPGEIGTSAALTANNLETDFPGAIIVGLGEPGTLTPFLLTQTIEQAISKYLLDMNNQPADGKDLGVSTLIIGCGYGGLSVENAVKSIIEGINKANTKVSGLYKNNIRLIQYIEFIELYEDRALNCMYTLKKIETKENRLYNIRIGNKKIKTLFGQKKRLPVDFSEEWWRRITVKTKTIKEDSTEVPALIFSSSTGDAREEEKELFTGTRLIDLFIEQISTQNNWSPASARTLFELMIPNEFKERLKRKGSINWIVEQETAAYPWELLQDKAANAKPLCVNAGMIRQLSIKDFRLNIKRVSGDNALIVADPQLDGFVSQLDGAKKEGEIVDKLLDNYGYARTTLINKQAAEIVQAMFAGEYRILHIAGHGLYNPQQPQRSGVVIGNGLFLTAFDIEQMNAVPELVFINCCHLGKVDAANENMYRSKYKLAANIGTQLIQMGVKAVVAAGWAVADQAAHDFAEEFYARMFAGYNFGDAVKEARELIYDKHHTFSNTWGAYQCYGDPFYKLINRTVNKTAGTRQYIMAEEVIIDLINLKNDLDTKNYSTQQALDMLEKIKAAKSIAEINDADSDEIEAMIYYELGEYDKAVKAFDELRATEKASFSVAALEKYCNVRCKKYVEDYKLNGDHNASIKKIKTVIGELEQLSKIKSTSDRNILTGSAYKRIAFLATDQATKLKAYTDAEKYYTKSCAETYNAYGFKSQVMMQYLCDLLNKQPGRKPSLGGKAVHDVIERINKQKRTLKPAYRNMDYWELMDDVSLDFLLLLLQKEEALREKNWSMLETKFKRIWKKAGSMGKKKAEIENFEIFADGLQATKNRHALLLKNRIDELRQTLERVLGE</sequence>
<dbReference type="Gene3D" id="3.40.50.1460">
    <property type="match status" value="1"/>
</dbReference>
<dbReference type="Pfam" id="PF24096">
    <property type="entry name" value="DUF7379"/>
    <property type="match status" value="1"/>
</dbReference>
<comment type="caution">
    <text evidence="3">The sequence shown here is derived from an EMBL/GenBank/DDBJ whole genome shotgun (WGS) entry which is preliminary data.</text>
</comment>
<evidence type="ECO:0000259" key="1">
    <source>
        <dbReference type="Pfam" id="PF12770"/>
    </source>
</evidence>
<dbReference type="InterPro" id="IPR055803">
    <property type="entry name" value="DUF7379"/>
</dbReference>
<dbReference type="Pfam" id="PF12770">
    <property type="entry name" value="CHAT"/>
    <property type="match status" value="1"/>
</dbReference>
<dbReference type="SUPFAM" id="SSF53474">
    <property type="entry name" value="alpha/beta-Hydrolases"/>
    <property type="match status" value="2"/>
</dbReference>
<dbReference type="Proteomes" id="UP000628448">
    <property type="component" value="Unassembled WGS sequence"/>
</dbReference>
<dbReference type="GO" id="GO:0008374">
    <property type="term" value="F:O-acyltransferase activity"/>
    <property type="evidence" value="ECO:0007669"/>
    <property type="project" value="InterPro"/>
</dbReference>
<evidence type="ECO:0000313" key="4">
    <source>
        <dbReference type="Proteomes" id="UP000628448"/>
    </source>
</evidence>
<dbReference type="Gene3D" id="3.40.50.1820">
    <property type="entry name" value="alpha/beta hydrolase"/>
    <property type="match status" value="2"/>
</dbReference>
<reference evidence="3" key="1">
    <citation type="submission" date="2020-11" db="EMBL/GenBank/DDBJ databases">
        <title>Bacterial whole genome sequence for Panacibacter sp. DH6.</title>
        <authorList>
            <person name="Le V."/>
            <person name="Ko S."/>
            <person name="Ahn C.-Y."/>
            <person name="Oh H.-M."/>
        </authorList>
    </citation>
    <scope>NUCLEOTIDE SEQUENCE</scope>
    <source>
        <strain evidence="3">DH6</strain>
    </source>
</reference>
<dbReference type="InterPro" id="IPR029058">
    <property type="entry name" value="AB_hydrolase_fold"/>
</dbReference>
<dbReference type="PANTHER" id="PTHR11440">
    <property type="entry name" value="LECITHIN-CHOLESTEROL ACYLTRANSFERASE-RELATED"/>
    <property type="match status" value="1"/>
</dbReference>
<evidence type="ECO:0000259" key="2">
    <source>
        <dbReference type="Pfam" id="PF24096"/>
    </source>
</evidence>
<dbReference type="Pfam" id="PF02450">
    <property type="entry name" value="LCAT"/>
    <property type="match status" value="1"/>
</dbReference>
<name>A0A931E3U3_9BACT</name>
<gene>
    <name evidence="3" type="ORF">I5907_12805</name>
</gene>
<organism evidence="3 4">
    <name type="scientific">Panacibacter microcysteis</name>
    <dbReference type="NCBI Taxonomy" id="2793269"/>
    <lineage>
        <taxon>Bacteria</taxon>
        <taxon>Pseudomonadati</taxon>
        <taxon>Bacteroidota</taxon>
        <taxon>Chitinophagia</taxon>
        <taxon>Chitinophagales</taxon>
        <taxon>Chitinophagaceae</taxon>
        <taxon>Panacibacter</taxon>
    </lineage>
</organism>
<dbReference type="InterPro" id="IPR024983">
    <property type="entry name" value="CHAT_dom"/>
</dbReference>
<dbReference type="EMBL" id="JADWYR010000002">
    <property type="protein sequence ID" value="MBG9377115.1"/>
    <property type="molecule type" value="Genomic_DNA"/>
</dbReference>
<accession>A0A931E3U3</accession>
<dbReference type="GO" id="GO:0006629">
    <property type="term" value="P:lipid metabolic process"/>
    <property type="evidence" value="ECO:0007669"/>
    <property type="project" value="InterPro"/>
</dbReference>
<dbReference type="InterPro" id="IPR003386">
    <property type="entry name" value="LACT/PDAT_acylTrfase"/>
</dbReference>
<evidence type="ECO:0000313" key="3">
    <source>
        <dbReference type="EMBL" id="MBG9377115.1"/>
    </source>
</evidence>
<feature type="domain" description="CHAT" evidence="1">
    <location>
        <begin position="1161"/>
        <end position="1437"/>
    </location>
</feature>